<dbReference type="Pfam" id="PF25601">
    <property type="entry name" value="AAA_lid_14"/>
    <property type="match status" value="1"/>
</dbReference>
<dbReference type="Gene3D" id="1.10.8.60">
    <property type="match status" value="1"/>
</dbReference>
<evidence type="ECO:0000256" key="5">
    <source>
        <dbReference type="PROSITE-ProRule" id="PRU00169"/>
    </source>
</evidence>
<dbReference type="PIR" id="A82545">
    <property type="entry name" value="A82545"/>
</dbReference>
<keyword evidence="4" id="KW-0804">Transcription</keyword>
<evidence type="ECO:0000256" key="3">
    <source>
        <dbReference type="ARBA" id="ARBA00023015"/>
    </source>
</evidence>
<gene>
    <name evidence="8" type="ordered locus">XF_2545</name>
</gene>
<dbReference type="EMBL" id="AE003849">
    <property type="protein sequence ID" value="AAF85342.1"/>
    <property type="molecule type" value="Genomic_DNA"/>
</dbReference>
<feature type="domain" description="Sigma-54 factor interaction" evidence="6">
    <location>
        <begin position="168"/>
        <end position="397"/>
    </location>
</feature>
<sequence length="497" mass="54187">MASSMRCRAIEDDGNCPSSVCCVILAFMNQSRSALIVDDERDIRELLVLTLGRMGLRIRTAANLAQAYALLESDSFNLCITDMRLPDGSGIELVNKIVRHYPRTPVAMITAFGSIELAVEALKEGAFDFVSKPVDLNVLRGMVRHALELNNRERSVVSSQPQSPSQRLLGESLPMAQLRATIAKVARSQAPVYILGESGVGKELVARTIHEQSVRAAGAFVPVNCGAIPVDLMESEFFGHKKGSFTGAHTDKPGLFQSAGGGTLFLDEVAELPLHMQVKLLRAIQEKSIRPIGATVEVPVDVRILSATHQDLSDLIANGRFRHDLYYRINVIEIRVPPLRERAGDLPHLAAAIVARLAHTHGRAVPLLSPSALEALDHYSFPGNVRELENILERALALTEDDHIGVADLHLPQGSLHGQGLPLPLVPTVLPIVPVDASASVEGENTPAALPSYMEQLERAAIQKALEENRWNKTKTAAKLGITFRALRYKLKKLGME</sequence>
<dbReference type="GO" id="GO:0000160">
    <property type="term" value="P:phosphorelay signal transduction system"/>
    <property type="evidence" value="ECO:0007669"/>
    <property type="project" value="InterPro"/>
</dbReference>
<dbReference type="SMART" id="SM00448">
    <property type="entry name" value="REC"/>
    <property type="match status" value="1"/>
</dbReference>
<evidence type="ECO:0000256" key="1">
    <source>
        <dbReference type="ARBA" id="ARBA00022741"/>
    </source>
</evidence>
<organism evidence="8 9">
    <name type="scientific">Xylella fastidiosa (strain 9a5c)</name>
    <dbReference type="NCBI Taxonomy" id="160492"/>
    <lineage>
        <taxon>Bacteria</taxon>
        <taxon>Pseudomonadati</taxon>
        <taxon>Pseudomonadota</taxon>
        <taxon>Gammaproteobacteria</taxon>
        <taxon>Lysobacterales</taxon>
        <taxon>Lysobacteraceae</taxon>
        <taxon>Xylella</taxon>
    </lineage>
</organism>
<dbReference type="Gene3D" id="3.40.50.300">
    <property type="entry name" value="P-loop containing nucleotide triphosphate hydrolases"/>
    <property type="match status" value="1"/>
</dbReference>
<dbReference type="CDD" id="cd00009">
    <property type="entry name" value="AAA"/>
    <property type="match status" value="1"/>
</dbReference>
<evidence type="ECO:0000313" key="8">
    <source>
        <dbReference type="EMBL" id="AAF85342.1"/>
    </source>
</evidence>
<accession>Q9PAH3</accession>
<dbReference type="Pfam" id="PF02954">
    <property type="entry name" value="HTH_8"/>
    <property type="match status" value="1"/>
</dbReference>
<dbReference type="eggNOG" id="COG2204">
    <property type="taxonomic scope" value="Bacteria"/>
</dbReference>
<dbReference type="InterPro" id="IPR058031">
    <property type="entry name" value="AAA_lid_NorR"/>
</dbReference>
<dbReference type="PANTHER" id="PTHR32071:SF100">
    <property type="entry name" value="RESPONSE REGULATOR PROTEIN PILR"/>
    <property type="match status" value="1"/>
</dbReference>
<feature type="domain" description="Response regulatory" evidence="7">
    <location>
        <begin position="33"/>
        <end position="147"/>
    </location>
</feature>
<dbReference type="Gene3D" id="1.10.10.60">
    <property type="entry name" value="Homeodomain-like"/>
    <property type="match status" value="1"/>
</dbReference>
<dbReference type="InterPro" id="IPR009057">
    <property type="entry name" value="Homeodomain-like_sf"/>
</dbReference>
<evidence type="ECO:0000259" key="6">
    <source>
        <dbReference type="PROSITE" id="PS50045"/>
    </source>
</evidence>
<dbReference type="Gene3D" id="3.40.50.2300">
    <property type="match status" value="1"/>
</dbReference>
<dbReference type="InterPro" id="IPR011006">
    <property type="entry name" value="CheY-like_superfamily"/>
</dbReference>
<dbReference type="SUPFAM" id="SSF52540">
    <property type="entry name" value="P-loop containing nucleoside triphosphate hydrolases"/>
    <property type="match status" value="1"/>
</dbReference>
<dbReference type="InterPro" id="IPR002197">
    <property type="entry name" value="HTH_Fis"/>
</dbReference>
<dbReference type="PANTHER" id="PTHR32071">
    <property type="entry name" value="TRANSCRIPTIONAL REGULATORY PROTEIN"/>
    <property type="match status" value="1"/>
</dbReference>
<keyword evidence="2" id="KW-0067">ATP-binding</keyword>
<protein>
    <submittedName>
        <fullName evidence="8">Two-component system, regulatory protein</fullName>
    </submittedName>
</protein>
<dbReference type="Pfam" id="PF00072">
    <property type="entry name" value="Response_reg"/>
    <property type="match status" value="1"/>
</dbReference>
<feature type="modified residue" description="4-aspartylphosphate" evidence="5">
    <location>
        <position position="82"/>
    </location>
</feature>
<dbReference type="PROSITE" id="PS50045">
    <property type="entry name" value="SIGMA54_INTERACT_4"/>
    <property type="match status" value="1"/>
</dbReference>
<dbReference type="Pfam" id="PF00158">
    <property type="entry name" value="Sigma54_activat"/>
    <property type="match status" value="1"/>
</dbReference>
<reference evidence="8 9" key="1">
    <citation type="journal article" date="2000" name="Nature">
        <title>The genome sequence of the plant pathogen Xylella fastidiosa.</title>
        <authorList>
            <person name="Simpson A.J."/>
            <person name="Reinach F.C."/>
            <person name="Arruda P."/>
            <person name="Abreu F.A."/>
            <person name="Acencio M."/>
            <person name="Alvarenga R."/>
            <person name="Alves L.M."/>
            <person name="Araya J.E."/>
            <person name="Baia G.S."/>
            <person name="Baptista C.S."/>
            <person name="Barros M.H."/>
            <person name="Bonaccorsi E.D."/>
            <person name="Bordin S."/>
            <person name="Bove J.M."/>
            <person name="Briones M.R."/>
            <person name="Bueno M.R."/>
            <person name="Camargo A.A."/>
            <person name="Camargo L.E."/>
            <person name="Carraro D.M."/>
            <person name="Carrer H."/>
            <person name="Colauto N.B."/>
            <person name="Colombo C."/>
            <person name="Costa F.F."/>
            <person name="Costa M.C."/>
            <person name="Costa-Neto C.M."/>
            <person name="Coutinho L.L."/>
            <person name="Cristofani M."/>
            <person name="Dias-Neto E."/>
            <person name="Docena C."/>
            <person name="El-Dorry H."/>
            <person name="Facincani A.P."/>
            <person name="Ferreira A.J."/>
            <person name="Ferreira V.C."/>
            <person name="Ferro J.A."/>
            <person name="Fraga J.S."/>
            <person name="Franca S.C."/>
            <person name="Franco M.C."/>
            <person name="Frohme M."/>
            <person name="Furlan L.R."/>
            <person name="Garnier M."/>
            <person name="Goldman G.H."/>
            <person name="Goldman M.H."/>
            <person name="Gomes S.L."/>
            <person name="Gruber A."/>
            <person name="Ho P.L."/>
            <person name="Hoheisel J.D."/>
            <person name="Junqueira M.L."/>
            <person name="Kemper E.L."/>
            <person name="Kitajima J.P."/>
            <person name="Krieger J.E."/>
            <person name="Kuramae E.E."/>
            <person name="Laigret F."/>
            <person name="Lambais M.R."/>
            <person name="Leite L.C."/>
            <person name="Lemos E.G."/>
            <person name="Lemos M.V."/>
            <person name="Lopes S.A."/>
            <person name="Lopes C.R."/>
            <person name="Machado J.A."/>
            <person name="Machado M.A."/>
            <person name="Madeira A.M."/>
            <person name="Madeira H.M."/>
            <person name="Marino C.L."/>
            <person name="Marques M.V."/>
            <person name="Martins E.A."/>
            <person name="Martins E.M."/>
            <person name="Matsukuma A.Y."/>
            <person name="Menck C.F."/>
            <person name="Miracca E.C."/>
            <person name="Miyaki C.Y."/>
            <person name="Monteriro-Vitorello C.B."/>
            <person name="Moon D.H."/>
            <person name="Nagai M.A."/>
            <person name="Nascimento A.L."/>
            <person name="Netto L.E."/>
            <person name="Nhani A.Jr."/>
            <person name="Nobrega F.G."/>
            <person name="Nunes L.R."/>
            <person name="Oliveira M.A."/>
            <person name="de Oliveira M.C."/>
            <person name="de Oliveira R.C."/>
            <person name="Palmieri D.A."/>
            <person name="Paris A."/>
            <person name="Peixoto B.R."/>
            <person name="Pereira G.A."/>
            <person name="Pereira H.A.Jr."/>
            <person name="Pesquero J.B."/>
            <person name="Quaggio R.B."/>
            <person name="Roberto P.G."/>
            <person name="Rodrigues V."/>
            <person name="de M Rosa A.J."/>
            <person name="de Rosa V.E.Jr."/>
            <person name="de Sa R.G."/>
            <person name="Santelli R.V."/>
            <person name="Sawasaki H.E."/>
            <person name="da Silva A.C."/>
            <person name="da Silva A.M."/>
            <person name="da Silva F.R."/>
            <person name="da Silva W.A.Jr."/>
            <person name="da Silveira J.F."/>
            <person name="Silvestri M.L."/>
            <person name="Siqueira W.J."/>
            <person name="de Souza A.A."/>
            <person name="de Souza A.P."/>
            <person name="Terenzi M.F."/>
            <person name="Truffi D."/>
            <person name="Tsai S.M."/>
            <person name="Tsuhako M.H."/>
            <person name="Vallada H."/>
            <person name="Van Sluys M.A."/>
            <person name="Verjovski-Almeida S."/>
            <person name="Vettore A.L."/>
            <person name="Zago M.A."/>
            <person name="Zatz M."/>
            <person name="Meidanis J."/>
            <person name="Setubal J.C."/>
        </authorList>
    </citation>
    <scope>NUCLEOTIDE SEQUENCE [LARGE SCALE GENOMIC DNA]</scope>
    <source>
        <strain evidence="8 9">9a5c</strain>
    </source>
</reference>
<dbReference type="GO" id="GO:0043565">
    <property type="term" value="F:sequence-specific DNA binding"/>
    <property type="evidence" value="ECO:0007669"/>
    <property type="project" value="InterPro"/>
</dbReference>
<dbReference type="SUPFAM" id="SSF46689">
    <property type="entry name" value="Homeodomain-like"/>
    <property type="match status" value="1"/>
</dbReference>
<dbReference type="STRING" id="160492.XF_2545"/>
<dbReference type="PROSITE" id="PS00688">
    <property type="entry name" value="SIGMA54_INTERACT_3"/>
    <property type="match status" value="1"/>
</dbReference>
<dbReference type="FunFam" id="3.40.50.300:FF:000006">
    <property type="entry name" value="DNA-binding transcriptional regulator NtrC"/>
    <property type="match status" value="1"/>
</dbReference>
<dbReference type="InterPro" id="IPR003593">
    <property type="entry name" value="AAA+_ATPase"/>
</dbReference>
<dbReference type="SUPFAM" id="SSF52172">
    <property type="entry name" value="CheY-like"/>
    <property type="match status" value="1"/>
</dbReference>
<dbReference type="InterPro" id="IPR001789">
    <property type="entry name" value="Sig_transdc_resp-reg_receiver"/>
</dbReference>
<dbReference type="KEGG" id="xfa:XF_2545"/>
<keyword evidence="1" id="KW-0547">Nucleotide-binding</keyword>
<dbReference type="PRINTS" id="PR01590">
    <property type="entry name" value="HTHFIS"/>
</dbReference>
<dbReference type="GO" id="GO:0005524">
    <property type="term" value="F:ATP binding"/>
    <property type="evidence" value="ECO:0007669"/>
    <property type="project" value="UniProtKB-KW"/>
</dbReference>
<evidence type="ECO:0000256" key="4">
    <source>
        <dbReference type="ARBA" id="ARBA00023163"/>
    </source>
</evidence>
<name>Q9PAH3_XYLFA</name>
<evidence type="ECO:0000313" key="9">
    <source>
        <dbReference type="Proteomes" id="UP000000812"/>
    </source>
</evidence>
<dbReference type="InterPro" id="IPR025944">
    <property type="entry name" value="Sigma_54_int_dom_CS"/>
</dbReference>
<keyword evidence="3" id="KW-0805">Transcription regulation</keyword>
<evidence type="ECO:0000259" key="7">
    <source>
        <dbReference type="PROSITE" id="PS50110"/>
    </source>
</evidence>
<dbReference type="InterPro" id="IPR002078">
    <property type="entry name" value="Sigma_54_int"/>
</dbReference>
<dbReference type="PROSITE" id="PS00675">
    <property type="entry name" value="SIGMA54_INTERACT_1"/>
    <property type="match status" value="1"/>
</dbReference>
<dbReference type="Proteomes" id="UP000000812">
    <property type="component" value="Chromosome"/>
</dbReference>
<dbReference type="InterPro" id="IPR025662">
    <property type="entry name" value="Sigma_54_int_dom_ATP-bd_1"/>
</dbReference>
<dbReference type="AlphaFoldDB" id="Q9PAH3"/>
<dbReference type="PROSITE" id="PS50110">
    <property type="entry name" value="RESPONSE_REGULATORY"/>
    <property type="match status" value="1"/>
</dbReference>
<dbReference type="HOGENOM" id="CLU_000445_0_6_6"/>
<keyword evidence="5" id="KW-0597">Phosphoprotein</keyword>
<dbReference type="GO" id="GO:0006355">
    <property type="term" value="P:regulation of DNA-templated transcription"/>
    <property type="evidence" value="ECO:0007669"/>
    <property type="project" value="InterPro"/>
</dbReference>
<dbReference type="InterPro" id="IPR027417">
    <property type="entry name" value="P-loop_NTPase"/>
</dbReference>
<proteinExistence type="predicted"/>
<evidence type="ECO:0000256" key="2">
    <source>
        <dbReference type="ARBA" id="ARBA00022840"/>
    </source>
</evidence>
<dbReference type="SMART" id="SM00382">
    <property type="entry name" value="AAA"/>
    <property type="match status" value="1"/>
</dbReference>